<organism evidence="1 2">
    <name type="scientific">Phycomyces blakesleeanus (strain ATCC 8743b / DSM 1359 / FGSC 10004 / NBRC 33097 / NRRL 1555)</name>
    <dbReference type="NCBI Taxonomy" id="763407"/>
    <lineage>
        <taxon>Eukaryota</taxon>
        <taxon>Fungi</taxon>
        <taxon>Fungi incertae sedis</taxon>
        <taxon>Mucoromycota</taxon>
        <taxon>Mucoromycotina</taxon>
        <taxon>Mucoromycetes</taxon>
        <taxon>Mucorales</taxon>
        <taxon>Phycomycetaceae</taxon>
        <taxon>Phycomyces</taxon>
    </lineage>
</organism>
<sequence length="102" mass="11193">MKRDCSGLIIEEAMSVGESDDGTLPHVSYSRLRLRCPGWGSDEIISFFKYNHFITLVDNKVVADLGLNSHQLLSCAFGKTIKGPVPDAIASQFPQWALINGP</sequence>
<gene>
    <name evidence="1" type="ORF">PHYBLDRAFT_139384</name>
</gene>
<dbReference type="AlphaFoldDB" id="A0A163BB15"/>
<protein>
    <submittedName>
        <fullName evidence="1">Uncharacterized protein</fullName>
    </submittedName>
</protein>
<reference evidence="2" key="1">
    <citation type="submission" date="2015-06" db="EMBL/GenBank/DDBJ databases">
        <title>Expansion of signal transduction pathways in fungi by whole-genome duplication.</title>
        <authorList>
            <consortium name="DOE Joint Genome Institute"/>
            <person name="Corrochano L.M."/>
            <person name="Kuo A."/>
            <person name="Marcet-Houben M."/>
            <person name="Polaino S."/>
            <person name="Salamov A."/>
            <person name="Villalobos J.M."/>
            <person name="Alvarez M.I."/>
            <person name="Avalos J."/>
            <person name="Benito E.P."/>
            <person name="Benoit I."/>
            <person name="Burger G."/>
            <person name="Camino L.P."/>
            <person name="Canovas D."/>
            <person name="Cerda-Olmedo E."/>
            <person name="Cheng J.-F."/>
            <person name="Dominguez A."/>
            <person name="Elias M."/>
            <person name="Eslava A.P."/>
            <person name="Glaser F."/>
            <person name="Grimwood J."/>
            <person name="Gutierrez G."/>
            <person name="Heitman J."/>
            <person name="Henrissat B."/>
            <person name="Iturriaga E.A."/>
            <person name="Lang B.F."/>
            <person name="Lavin J.L."/>
            <person name="Lee S."/>
            <person name="Li W."/>
            <person name="Lindquist E."/>
            <person name="Lopez-Garcia S."/>
            <person name="Luque E.M."/>
            <person name="Marcos A.T."/>
            <person name="Martin J."/>
            <person name="McCluskey K."/>
            <person name="Medina H.R."/>
            <person name="Miralles-Duran A."/>
            <person name="Miyazaki A."/>
            <person name="Munoz-Torres E."/>
            <person name="Oguiza J.A."/>
            <person name="Ohm R."/>
            <person name="Olmedo M."/>
            <person name="Orejas M."/>
            <person name="Ortiz-Castellanos L."/>
            <person name="Pisabarro A.G."/>
            <person name="Rodriguez-Romero J."/>
            <person name="Ruiz-Herrera J."/>
            <person name="Ruiz-Vazquez R."/>
            <person name="Sanz C."/>
            <person name="Schackwitz W."/>
            <person name="Schmutz J."/>
            <person name="Shahriari M."/>
            <person name="Shelest E."/>
            <person name="Silva-Franco F."/>
            <person name="Soanes D."/>
            <person name="Syed K."/>
            <person name="Tagua V.G."/>
            <person name="Talbot N.J."/>
            <person name="Thon M."/>
            <person name="De vries R.P."/>
            <person name="Wiebenga A."/>
            <person name="Yadav J.S."/>
            <person name="Braun E.L."/>
            <person name="Baker S."/>
            <person name="Garre V."/>
            <person name="Horwitz B."/>
            <person name="Torres-Martinez S."/>
            <person name="Idnurm A."/>
            <person name="Herrera-Estrella A."/>
            <person name="Gabaldon T."/>
            <person name="Grigoriev I.V."/>
        </authorList>
    </citation>
    <scope>NUCLEOTIDE SEQUENCE [LARGE SCALE GENOMIC DNA]</scope>
    <source>
        <strain evidence="2">NRRL 1555(-)</strain>
    </source>
</reference>
<dbReference type="InParanoid" id="A0A163BB15"/>
<dbReference type="VEuPathDB" id="FungiDB:PHYBLDRAFT_139384"/>
<dbReference type="GeneID" id="28991115"/>
<name>A0A163BB15_PHYB8</name>
<dbReference type="EMBL" id="KV440972">
    <property type="protein sequence ID" value="OAD79351.1"/>
    <property type="molecule type" value="Genomic_DNA"/>
</dbReference>
<accession>A0A163BB15</accession>
<proteinExistence type="predicted"/>
<keyword evidence="2" id="KW-1185">Reference proteome</keyword>
<dbReference type="RefSeq" id="XP_018297391.1">
    <property type="nucleotide sequence ID" value="XM_018430209.1"/>
</dbReference>
<evidence type="ECO:0000313" key="2">
    <source>
        <dbReference type="Proteomes" id="UP000077315"/>
    </source>
</evidence>
<evidence type="ECO:0000313" key="1">
    <source>
        <dbReference type="EMBL" id="OAD79351.1"/>
    </source>
</evidence>
<dbReference type="Proteomes" id="UP000077315">
    <property type="component" value="Unassembled WGS sequence"/>
</dbReference>